<dbReference type="RefSeq" id="WP_082422102.1">
    <property type="nucleotide sequence ID" value="NZ_LKST01000001.1"/>
</dbReference>
<feature type="transmembrane region" description="Helical" evidence="6">
    <location>
        <begin position="339"/>
        <end position="360"/>
    </location>
</feature>
<evidence type="ECO:0000256" key="2">
    <source>
        <dbReference type="ARBA" id="ARBA00022475"/>
    </source>
</evidence>
<feature type="transmembrane region" description="Helical" evidence="6">
    <location>
        <begin position="302"/>
        <end position="319"/>
    </location>
</feature>
<feature type="transmembrane region" description="Helical" evidence="6">
    <location>
        <begin position="171"/>
        <end position="193"/>
    </location>
</feature>
<dbReference type="GO" id="GO:0005886">
    <property type="term" value="C:plasma membrane"/>
    <property type="evidence" value="ECO:0007669"/>
    <property type="project" value="UniProtKB-SubCell"/>
</dbReference>
<feature type="domain" description="ABC3 transporter permease C-terminal" evidence="7">
    <location>
        <begin position="84"/>
        <end position="197"/>
    </location>
</feature>
<reference evidence="8 9" key="1">
    <citation type="submission" date="2015-10" db="EMBL/GenBank/DDBJ databases">
        <title>Corynebacteirum lowii and Corynebacterium oculi species nova, derived from human clinical disease and and emended description of Corynebacterium mastiditis.</title>
        <authorList>
            <person name="Bernard K."/>
            <person name="Pacheco A.L."/>
            <person name="Mcdougall C."/>
            <person name="Burtx T."/>
            <person name="Weibe D."/>
            <person name="Tyler S."/>
            <person name="Olson A.B."/>
            <person name="Cnockaert M."/>
            <person name="Eguchi H."/>
            <person name="Kuwahara T."/>
            <person name="Nakayama-Imaohji H."/>
            <person name="Boudewijins M."/>
            <person name="Van Hoecke F."/>
            <person name="Bernier A.-M."/>
            <person name="Vandamme P."/>
        </authorList>
    </citation>
    <scope>NUCLEOTIDE SEQUENCE [LARGE SCALE GENOMIC DNA]</scope>
    <source>
        <strain evidence="8 9">NML 130210</strain>
    </source>
</reference>
<feature type="transmembrane region" description="Helical" evidence="6">
    <location>
        <begin position="125"/>
        <end position="151"/>
    </location>
</feature>
<feature type="transmembrane region" description="Helical" evidence="6">
    <location>
        <begin position="73"/>
        <end position="104"/>
    </location>
</feature>
<accession>A0A0Q0Z6G2</accession>
<feature type="transmembrane region" description="Helical" evidence="6">
    <location>
        <begin position="429"/>
        <end position="450"/>
    </location>
</feature>
<protein>
    <submittedName>
        <fullName evidence="8">FtsX-like permease family protein</fullName>
    </submittedName>
</protein>
<dbReference type="OrthoDB" id="5118998at2"/>
<proteinExistence type="predicted"/>
<dbReference type="STRING" id="1544416.Cocul_00281"/>
<evidence type="ECO:0000313" key="9">
    <source>
        <dbReference type="Proteomes" id="UP000050517"/>
    </source>
</evidence>
<evidence type="ECO:0000256" key="3">
    <source>
        <dbReference type="ARBA" id="ARBA00022692"/>
    </source>
</evidence>
<sequence>MTTTVALRLTLDLHKAGLRSRTGAWLLPLLALLSLTVSATVAFLVAGGTWMFWQRAQHPEEATVLVREELPPLNWLFLALFSCAFILPALFSLTAQAAVLGAAGRERRLAALRLLGLSSRDVTRITVVETGFQAILGIGLGLALSFLSAPALTSFRFQQRPVALHEILLPWWGYLSVSAILLLLALGAAFAGMQRVRVTPLGVARQNMPAALRRWRLIVFLAVFLLTALVLRRLDITHSEADVMLSAIALLFFLILCVNIVAPYLLQVAARMLALLPGTAHLVACRRISGNAKAAWKRSSPIAFFGFLAGYLIITPLVEDELTQALREDPRIDLIFGDISTGAILTLFFGFLITSTSIFLGQASEVFESAALSRALHLIGVRRGFLSRTSFIEVMLPAFLVGAFGFCCGAGLASLMLTASESMDMPARIGHSLGFLVAGWALTFLALLAAEPLRTRVLARQTRRND</sequence>
<keyword evidence="9" id="KW-1185">Reference proteome</keyword>
<evidence type="ECO:0000256" key="5">
    <source>
        <dbReference type="ARBA" id="ARBA00023136"/>
    </source>
</evidence>
<name>A0A0Q0Z6G2_9CORY</name>
<keyword evidence="4 6" id="KW-1133">Transmembrane helix</keyword>
<comment type="caution">
    <text evidence="8">The sequence shown here is derived from an EMBL/GenBank/DDBJ whole genome shotgun (WGS) entry which is preliminary data.</text>
</comment>
<feature type="transmembrane region" description="Helical" evidence="6">
    <location>
        <begin position="25"/>
        <end position="53"/>
    </location>
</feature>
<evidence type="ECO:0000259" key="7">
    <source>
        <dbReference type="Pfam" id="PF02687"/>
    </source>
</evidence>
<keyword evidence="3 6" id="KW-0812">Transmembrane</keyword>
<feature type="transmembrane region" description="Helical" evidence="6">
    <location>
        <begin position="391"/>
        <end position="417"/>
    </location>
</feature>
<gene>
    <name evidence="8" type="ORF">Cocul_00281</name>
</gene>
<dbReference type="InterPro" id="IPR003838">
    <property type="entry name" value="ABC3_permease_C"/>
</dbReference>
<evidence type="ECO:0000313" key="8">
    <source>
        <dbReference type="EMBL" id="KQB85143.1"/>
    </source>
</evidence>
<dbReference type="PATRIC" id="fig|1544416.3.peg.285"/>
<feature type="transmembrane region" description="Helical" evidence="6">
    <location>
        <begin position="214"/>
        <end position="231"/>
    </location>
</feature>
<evidence type="ECO:0000256" key="4">
    <source>
        <dbReference type="ARBA" id="ARBA00022989"/>
    </source>
</evidence>
<keyword evidence="2" id="KW-1003">Cell membrane</keyword>
<dbReference type="Proteomes" id="UP000050517">
    <property type="component" value="Unassembled WGS sequence"/>
</dbReference>
<evidence type="ECO:0000256" key="6">
    <source>
        <dbReference type="SAM" id="Phobius"/>
    </source>
</evidence>
<feature type="transmembrane region" description="Helical" evidence="6">
    <location>
        <begin position="243"/>
        <end position="266"/>
    </location>
</feature>
<comment type="subcellular location">
    <subcellularLocation>
        <location evidence="1">Cell membrane</location>
        <topology evidence="1">Multi-pass membrane protein</topology>
    </subcellularLocation>
</comment>
<evidence type="ECO:0000256" key="1">
    <source>
        <dbReference type="ARBA" id="ARBA00004651"/>
    </source>
</evidence>
<keyword evidence="5 6" id="KW-0472">Membrane</keyword>
<dbReference type="EMBL" id="LKST01000001">
    <property type="protein sequence ID" value="KQB85143.1"/>
    <property type="molecule type" value="Genomic_DNA"/>
</dbReference>
<organism evidence="8 9">
    <name type="scientific">Corynebacterium oculi</name>
    <dbReference type="NCBI Taxonomy" id="1544416"/>
    <lineage>
        <taxon>Bacteria</taxon>
        <taxon>Bacillati</taxon>
        <taxon>Actinomycetota</taxon>
        <taxon>Actinomycetes</taxon>
        <taxon>Mycobacteriales</taxon>
        <taxon>Corynebacteriaceae</taxon>
        <taxon>Corynebacterium</taxon>
    </lineage>
</organism>
<dbReference type="AlphaFoldDB" id="A0A0Q0Z6G2"/>
<dbReference type="Pfam" id="PF02687">
    <property type="entry name" value="FtsX"/>
    <property type="match status" value="1"/>
</dbReference>